<comment type="similarity">
    <text evidence="1">Belongs to the methyltransferase superfamily. L-isoaspartyl/D-aspartyl protein methyltransferase family.</text>
</comment>
<evidence type="ECO:0000256" key="1">
    <source>
        <dbReference type="ARBA" id="ARBA00005369"/>
    </source>
</evidence>
<dbReference type="KEGG" id="hha:Hhal_2315"/>
<organism evidence="4 5">
    <name type="scientific">Halorhodospira halophila (strain DSM 244 / SL1)</name>
    <name type="common">Ectothiorhodospira halophila (strain DSM 244 / SL1)</name>
    <dbReference type="NCBI Taxonomy" id="349124"/>
    <lineage>
        <taxon>Bacteria</taxon>
        <taxon>Pseudomonadati</taxon>
        <taxon>Pseudomonadota</taxon>
        <taxon>Gammaproteobacteria</taxon>
        <taxon>Chromatiales</taxon>
        <taxon>Ectothiorhodospiraceae</taxon>
        <taxon>Halorhodospira</taxon>
    </lineage>
</organism>
<evidence type="ECO:0000313" key="4">
    <source>
        <dbReference type="EMBL" id="ABM63078.1"/>
    </source>
</evidence>
<accession>A1WZG6</accession>
<dbReference type="OrthoDB" id="9810066at2"/>
<evidence type="ECO:0000313" key="5">
    <source>
        <dbReference type="Proteomes" id="UP000000647"/>
    </source>
</evidence>
<dbReference type="GO" id="GO:0004719">
    <property type="term" value="F:protein-L-isoaspartate (D-aspartate) O-methyltransferase activity"/>
    <property type="evidence" value="ECO:0007669"/>
    <property type="project" value="InterPro"/>
</dbReference>
<dbReference type="Gene3D" id="3.40.50.150">
    <property type="entry name" value="Vaccinia Virus protein VP39"/>
    <property type="match status" value="1"/>
</dbReference>
<dbReference type="HOGENOM" id="CLU_055432_2_1_6"/>
<dbReference type="STRING" id="349124.Hhal_2315"/>
<gene>
    <name evidence="4" type="ordered locus">Hhal_2315</name>
</gene>
<protein>
    <recommendedName>
        <fullName evidence="2">Protein-L-isoaspartate O-methyltransferase</fullName>
    </recommendedName>
    <alternativeName>
        <fullName evidence="3">Protein L-isoaspartyl methyltransferase</fullName>
    </alternativeName>
</protein>
<reference evidence="4 5" key="2">
    <citation type="journal article" date="2013" name="Stand. Genomic Sci.">
        <title>Complete genome sequence of Halorhodospira halophila SL1.</title>
        <authorList>
            <person name="Challacombe J.F."/>
            <person name="Majid S."/>
            <person name="Deole R."/>
            <person name="Brettin T.S."/>
            <person name="Bruce D."/>
            <person name="Delano S.F."/>
            <person name="Detter J.C."/>
            <person name="Gleasner C.D."/>
            <person name="Han C.S."/>
            <person name="Misra M."/>
            <person name="Reitenga K.G."/>
            <person name="Mikhailova N."/>
            <person name="Woyke T."/>
            <person name="Pitluck S."/>
            <person name="Nolan M."/>
            <person name="Land M.L."/>
            <person name="Saunders E."/>
            <person name="Tapia R."/>
            <person name="Lapidus A."/>
            <person name="Ivanova N."/>
            <person name="Hoff W.D."/>
        </authorList>
    </citation>
    <scope>NUCLEOTIDE SEQUENCE [LARGE SCALE GENOMIC DNA]</scope>
    <source>
        <strain evidence="5">DSM 244 / SL1</strain>
    </source>
</reference>
<keyword evidence="5" id="KW-1185">Reference proteome</keyword>
<reference evidence="5" key="1">
    <citation type="submission" date="2006-12" db="EMBL/GenBank/DDBJ databases">
        <title>Complete sequence of Halorhodospira halophila SL1.</title>
        <authorList>
            <consortium name="US DOE Joint Genome Institute"/>
            <person name="Copeland A."/>
            <person name="Lucas S."/>
            <person name="Lapidus A."/>
            <person name="Barry K."/>
            <person name="Detter J.C."/>
            <person name="Glavina del Rio T."/>
            <person name="Hammon N."/>
            <person name="Israni S."/>
            <person name="Dalin E."/>
            <person name="Tice H."/>
            <person name="Pitluck S."/>
            <person name="Saunders E."/>
            <person name="Brettin T."/>
            <person name="Bruce D."/>
            <person name="Han C."/>
            <person name="Tapia R."/>
            <person name="Schmutz J."/>
            <person name="Larimer F."/>
            <person name="Land M."/>
            <person name="Hauser L."/>
            <person name="Kyrpides N."/>
            <person name="Mikhailova N."/>
            <person name="Hoff W."/>
            <person name="Richardson P."/>
        </authorList>
    </citation>
    <scope>NUCLEOTIDE SEQUENCE [LARGE SCALE GENOMIC DNA]</scope>
    <source>
        <strain evidence="5">DSM 244 / SL1</strain>
    </source>
</reference>
<sequence>MTQSVTDSARDNMIRRQIRPWNVLEPRVLEALEAIPREDFVPEHLRGMAYSDLQLPLGNGEVMMEPRLEGRMLQELDPAPGEKALEVGTGSGYVTACLAHLCGHVTSVELHADLHRQAQQRLEAAGVAEGTELVQGDAAHGWHDAQHYDVISVTGSLPELHDGFHSSLTIGGRLFVIVGQGPMMEALRITRTGPNAWSTQSVFDTAVPPLRGLTKRDPFKL</sequence>
<dbReference type="InterPro" id="IPR029063">
    <property type="entry name" value="SAM-dependent_MTases_sf"/>
</dbReference>
<name>A1WZG6_HALHL</name>
<dbReference type="Pfam" id="PF01135">
    <property type="entry name" value="PCMT"/>
    <property type="match status" value="1"/>
</dbReference>
<proteinExistence type="inferred from homology"/>
<dbReference type="PANTHER" id="PTHR11579:SF18">
    <property type="entry name" value="PROTEIN-L-ISOASPARTATE O-METHYLTRANSFERASE"/>
    <property type="match status" value="1"/>
</dbReference>
<dbReference type="PANTHER" id="PTHR11579">
    <property type="entry name" value="PROTEIN-L-ISOASPARTATE O-METHYLTRANSFERASE"/>
    <property type="match status" value="1"/>
</dbReference>
<dbReference type="CDD" id="cd02440">
    <property type="entry name" value="AdoMet_MTases"/>
    <property type="match status" value="1"/>
</dbReference>
<dbReference type="SUPFAM" id="SSF53335">
    <property type="entry name" value="S-adenosyl-L-methionine-dependent methyltransferases"/>
    <property type="match status" value="1"/>
</dbReference>
<dbReference type="InterPro" id="IPR000682">
    <property type="entry name" value="PCMT"/>
</dbReference>
<evidence type="ECO:0000256" key="2">
    <source>
        <dbReference type="ARBA" id="ARBA00013346"/>
    </source>
</evidence>
<evidence type="ECO:0000256" key="3">
    <source>
        <dbReference type="ARBA" id="ARBA00030757"/>
    </source>
</evidence>
<dbReference type="AlphaFoldDB" id="A1WZG6"/>
<dbReference type="EMBL" id="CP000544">
    <property type="protein sequence ID" value="ABM63078.1"/>
    <property type="molecule type" value="Genomic_DNA"/>
</dbReference>
<dbReference type="eggNOG" id="COG2518">
    <property type="taxonomic scope" value="Bacteria"/>
</dbReference>
<dbReference type="GO" id="GO:0005737">
    <property type="term" value="C:cytoplasm"/>
    <property type="evidence" value="ECO:0007669"/>
    <property type="project" value="TreeGrafter"/>
</dbReference>
<dbReference type="GO" id="GO:0032259">
    <property type="term" value="P:methylation"/>
    <property type="evidence" value="ECO:0007669"/>
    <property type="project" value="UniProtKB-KW"/>
</dbReference>
<keyword evidence="4" id="KW-0489">Methyltransferase</keyword>
<dbReference type="Proteomes" id="UP000000647">
    <property type="component" value="Chromosome"/>
</dbReference>
<keyword evidence="4" id="KW-0808">Transferase</keyword>